<accession>A0A1I1M746</accession>
<sequence>MLMEEQRKMLHAYMEWHKQQGYISHKDSDIDEFLASYSPSINQSLDKLSDEAIKVQAQKMTTFPNMCYPDTLMEIQCGLAYEKGAKWSRNILMAEIEQRLGNVNLFLDYLDAEIVKANNFGSTFQHKENDLNAAAKWYCIAEALLVAKEKAVEILKVHNS</sequence>
<evidence type="ECO:0000313" key="1">
    <source>
        <dbReference type="EMBL" id="SFC81327.1"/>
    </source>
</evidence>
<evidence type="ECO:0000313" key="2">
    <source>
        <dbReference type="Proteomes" id="UP000199514"/>
    </source>
</evidence>
<gene>
    <name evidence="1" type="ORF">SAMN05421780_11064</name>
</gene>
<name>A0A1I1M746_9BACT</name>
<dbReference type="EMBL" id="FOLE01000010">
    <property type="protein sequence ID" value="SFC81327.1"/>
    <property type="molecule type" value="Genomic_DNA"/>
</dbReference>
<reference evidence="1 2" key="1">
    <citation type="submission" date="2016-10" db="EMBL/GenBank/DDBJ databases">
        <authorList>
            <person name="de Groot N.N."/>
        </authorList>
    </citation>
    <scope>NUCLEOTIDE SEQUENCE [LARGE SCALE GENOMIC DNA]</scope>
    <source>
        <strain evidence="1 2">DSM 6793</strain>
    </source>
</reference>
<dbReference type="STRING" id="927664.SAMN05421780_11064"/>
<protein>
    <submittedName>
        <fullName evidence="1">Uncharacterized protein</fullName>
    </submittedName>
</protein>
<keyword evidence="2" id="KW-1185">Reference proteome</keyword>
<dbReference type="AlphaFoldDB" id="A0A1I1M746"/>
<dbReference type="Proteomes" id="UP000199514">
    <property type="component" value="Unassembled WGS sequence"/>
</dbReference>
<organism evidence="1 2">
    <name type="scientific">Flexibacter flexilis DSM 6793</name>
    <dbReference type="NCBI Taxonomy" id="927664"/>
    <lineage>
        <taxon>Bacteria</taxon>
        <taxon>Pseudomonadati</taxon>
        <taxon>Bacteroidota</taxon>
        <taxon>Cytophagia</taxon>
        <taxon>Cytophagales</taxon>
        <taxon>Flexibacteraceae</taxon>
        <taxon>Flexibacter</taxon>
    </lineage>
</organism>
<proteinExistence type="predicted"/>